<gene>
    <name evidence="1" type="ORF">M0R45_025636</name>
</gene>
<name>A0AAW1WWU5_RUBAR</name>
<accession>A0AAW1WWU5</accession>
<dbReference type="AlphaFoldDB" id="A0AAW1WWU5"/>
<organism evidence="1 2">
    <name type="scientific">Rubus argutus</name>
    <name type="common">Southern blackberry</name>
    <dbReference type="NCBI Taxonomy" id="59490"/>
    <lineage>
        <taxon>Eukaryota</taxon>
        <taxon>Viridiplantae</taxon>
        <taxon>Streptophyta</taxon>
        <taxon>Embryophyta</taxon>
        <taxon>Tracheophyta</taxon>
        <taxon>Spermatophyta</taxon>
        <taxon>Magnoliopsida</taxon>
        <taxon>eudicotyledons</taxon>
        <taxon>Gunneridae</taxon>
        <taxon>Pentapetalae</taxon>
        <taxon>rosids</taxon>
        <taxon>fabids</taxon>
        <taxon>Rosales</taxon>
        <taxon>Rosaceae</taxon>
        <taxon>Rosoideae</taxon>
        <taxon>Rosoideae incertae sedis</taxon>
        <taxon>Rubus</taxon>
    </lineage>
</organism>
<evidence type="ECO:0000313" key="2">
    <source>
        <dbReference type="Proteomes" id="UP001457282"/>
    </source>
</evidence>
<comment type="caution">
    <text evidence="1">The sequence shown here is derived from an EMBL/GenBank/DDBJ whole genome shotgun (WGS) entry which is preliminary data.</text>
</comment>
<sequence length="115" mass="13697">MIASKRWRHRARGFKLKTVRRRLCVQWHRVNYFISFFYKLKYWKFPYVDRVVNLFKKGGRPGIRRSNCNSINCNKASSRNSLNSFYSDAISDCLEFIKLSADHSGSKHKLNCEEL</sequence>
<protein>
    <submittedName>
        <fullName evidence="1">Uncharacterized protein</fullName>
    </submittedName>
</protein>
<dbReference type="PANTHER" id="PTHR34996:SF3">
    <property type="entry name" value="OS06G0327400 PROTEIN"/>
    <property type="match status" value="1"/>
</dbReference>
<dbReference type="PANTHER" id="PTHR34996">
    <property type="entry name" value="OS06G0327400 PROTEIN"/>
    <property type="match status" value="1"/>
</dbReference>
<evidence type="ECO:0000313" key="1">
    <source>
        <dbReference type="EMBL" id="KAK9928503.1"/>
    </source>
</evidence>
<proteinExistence type="predicted"/>
<reference evidence="1 2" key="1">
    <citation type="journal article" date="2023" name="G3 (Bethesda)">
        <title>A chromosome-length genome assembly and annotation of blackberry (Rubus argutus, cv. 'Hillquist').</title>
        <authorList>
            <person name="Bruna T."/>
            <person name="Aryal R."/>
            <person name="Dudchenko O."/>
            <person name="Sargent D.J."/>
            <person name="Mead D."/>
            <person name="Buti M."/>
            <person name="Cavallini A."/>
            <person name="Hytonen T."/>
            <person name="Andres J."/>
            <person name="Pham M."/>
            <person name="Weisz D."/>
            <person name="Mascagni F."/>
            <person name="Usai G."/>
            <person name="Natali L."/>
            <person name="Bassil N."/>
            <person name="Fernandez G.E."/>
            <person name="Lomsadze A."/>
            <person name="Armour M."/>
            <person name="Olukolu B."/>
            <person name="Poorten T."/>
            <person name="Britton C."/>
            <person name="Davik J."/>
            <person name="Ashrafi H."/>
            <person name="Aiden E.L."/>
            <person name="Borodovsky M."/>
            <person name="Worthington M."/>
        </authorList>
    </citation>
    <scope>NUCLEOTIDE SEQUENCE [LARGE SCALE GENOMIC DNA]</scope>
    <source>
        <strain evidence="1">PI 553951</strain>
    </source>
</reference>
<dbReference type="Proteomes" id="UP001457282">
    <property type="component" value="Unassembled WGS sequence"/>
</dbReference>
<dbReference type="EMBL" id="JBEDUW010000005">
    <property type="protein sequence ID" value="KAK9928503.1"/>
    <property type="molecule type" value="Genomic_DNA"/>
</dbReference>
<keyword evidence="2" id="KW-1185">Reference proteome</keyword>